<dbReference type="OrthoDB" id="3289938at2"/>
<dbReference type="RefSeq" id="WP_012917916.1">
    <property type="nucleotide sequence ID" value="NC_013729.1"/>
</dbReference>
<dbReference type="Gene3D" id="3.40.50.150">
    <property type="entry name" value="Vaccinia Virus protein VP39"/>
    <property type="match status" value="1"/>
</dbReference>
<dbReference type="InterPro" id="IPR053173">
    <property type="entry name" value="SAM-binding_MTase"/>
</dbReference>
<dbReference type="eggNOG" id="COG2226">
    <property type="taxonomic scope" value="Bacteria"/>
</dbReference>
<dbReference type="InterPro" id="IPR036388">
    <property type="entry name" value="WH-like_DNA-bd_sf"/>
</dbReference>
<keyword evidence="3" id="KW-1185">Reference proteome</keyword>
<dbReference type="SUPFAM" id="SSF53335">
    <property type="entry name" value="S-adenosyl-L-methionine-dependent methyltransferases"/>
    <property type="match status" value="1"/>
</dbReference>
<dbReference type="PANTHER" id="PTHR45128:SF1">
    <property type="entry name" value="S-ADENOSYLMETHIONINE-DEPENDENT METHYLTRANSFERASE RV2258C"/>
    <property type="match status" value="1"/>
</dbReference>
<dbReference type="KEGG" id="kfl:Kfla_0233"/>
<dbReference type="Proteomes" id="UP000007967">
    <property type="component" value="Chromosome"/>
</dbReference>
<keyword evidence="2" id="KW-0808">Transferase</keyword>
<dbReference type="HOGENOM" id="CLU_794358_0_0_11"/>
<name>D2PT43_KRIFD</name>
<dbReference type="Pfam" id="PF13649">
    <property type="entry name" value="Methyltransf_25"/>
    <property type="match status" value="1"/>
</dbReference>
<feature type="domain" description="Methyltransferase" evidence="1">
    <location>
        <begin position="169"/>
        <end position="263"/>
    </location>
</feature>
<evidence type="ECO:0000259" key="1">
    <source>
        <dbReference type="Pfam" id="PF13649"/>
    </source>
</evidence>
<protein>
    <submittedName>
        <fullName evidence="2">Methyltransferase type 11</fullName>
    </submittedName>
</protein>
<dbReference type="CDD" id="cd02440">
    <property type="entry name" value="AdoMet_MTases"/>
    <property type="match status" value="1"/>
</dbReference>
<dbReference type="InterPro" id="IPR029063">
    <property type="entry name" value="SAM-dependent_MTases_sf"/>
</dbReference>
<gene>
    <name evidence="2" type="ordered locus">Kfla_0233</name>
</gene>
<organism evidence="2 3">
    <name type="scientific">Kribbella flavida (strain DSM 17836 / JCM 10339 / NBRC 14399)</name>
    <dbReference type="NCBI Taxonomy" id="479435"/>
    <lineage>
        <taxon>Bacteria</taxon>
        <taxon>Bacillati</taxon>
        <taxon>Actinomycetota</taxon>
        <taxon>Actinomycetes</taxon>
        <taxon>Propionibacteriales</taxon>
        <taxon>Kribbellaceae</taxon>
        <taxon>Kribbella</taxon>
    </lineage>
</organism>
<dbReference type="GO" id="GO:0032259">
    <property type="term" value="P:methylation"/>
    <property type="evidence" value="ECO:0007669"/>
    <property type="project" value="UniProtKB-KW"/>
</dbReference>
<accession>D2PT43</accession>
<reference evidence="3" key="1">
    <citation type="submission" date="2009-09" db="EMBL/GenBank/DDBJ databases">
        <title>The complete genome of Kribbella flavida DSM 17836.</title>
        <authorList>
            <consortium name="US DOE Joint Genome Institute (JGI-PGF)"/>
            <person name="Lucas S."/>
            <person name="Copeland A."/>
            <person name="Lapidus A."/>
            <person name="Glavina del Rio T."/>
            <person name="Dalin E."/>
            <person name="Tice H."/>
            <person name="Bruce D."/>
            <person name="Goodwin L."/>
            <person name="Pitluck S."/>
            <person name="Kyrpides N."/>
            <person name="Mavromatis K."/>
            <person name="Ivanova N."/>
            <person name="Saunders E."/>
            <person name="Brettin T."/>
            <person name="Detter J.C."/>
            <person name="Han C."/>
            <person name="Larimer F."/>
            <person name="Land M."/>
            <person name="Hauser L."/>
            <person name="Markowitz V."/>
            <person name="Cheng J.-F."/>
            <person name="Hugenholtz P."/>
            <person name="Woyke T."/>
            <person name="Wu D."/>
            <person name="Pukall R."/>
            <person name="Klenk H.-P."/>
            <person name="Eisen J.A."/>
        </authorList>
    </citation>
    <scope>NUCLEOTIDE SEQUENCE [LARGE SCALE GENOMIC DNA]</scope>
    <source>
        <strain evidence="3">DSM 17836 / JCM 10339 / NBRC 14399</strain>
    </source>
</reference>
<proteinExistence type="predicted"/>
<dbReference type="EMBL" id="CP001736">
    <property type="protein sequence ID" value="ADB29359.1"/>
    <property type="molecule type" value="Genomic_DNA"/>
</dbReference>
<reference evidence="2 3" key="2">
    <citation type="journal article" date="2010" name="Stand. Genomic Sci.">
        <title>Complete genome sequence of Kribbella flavida type strain (IFO 14399).</title>
        <authorList>
            <person name="Pukall R."/>
            <person name="Lapidus A."/>
            <person name="Glavina Del Rio T."/>
            <person name="Copeland A."/>
            <person name="Tice H."/>
            <person name="Cheng J.-F."/>
            <person name="Lucas S."/>
            <person name="Chen F."/>
            <person name="Nolan M."/>
            <person name="LaButti K."/>
            <person name="Pati A."/>
            <person name="Ivanova N."/>
            <person name="Mavrommatis K."/>
            <person name="Mikhailova N."/>
            <person name="Pitluck S."/>
            <person name="Bruce D."/>
            <person name="Goodwin L."/>
            <person name="Land M."/>
            <person name="Hauser L."/>
            <person name="Chang Y.-J."/>
            <person name="Jeffries C.D."/>
            <person name="Chen A."/>
            <person name="Palaniappan K."/>
            <person name="Chain P."/>
            <person name="Rohde M."/>
            <person name="Goeker M."/>
            <person name="Bristow J."/>
            <person name="Eisen J.A."/>
            <person name="Markowitz V."/>
            <person name="Hugenholtz P."/>
            <person name="Kyrpides N.C."/>
            <person name="Klenk H.-P."/>
            <person name="Brettin T."/>
        </authorList>
    </citation>
    <scope>NUCLEOTIDE SEQUENCE [LARGE SCALE GENOMIC DNA]</scope>
    <source>
        <strain evidence="3">DSM 17836 / JCM 10339 / NBRC 14399</strain>
    </source>
</reference>
<sequence>MSSRFALALEGRKQIESWAAGAQVLSLLSTIQELGWPRFLAEPRELAELAQYSGLPPARLADVLAVLEEYGIAELEGTTVRLSPQYEALAADDAWIGLGELLDRSEVMTRLVRTSVEDPGPLPLSEDDALVIARASGGRATDETRALFEQVFLPQLPELAELVRTDRWLDVGCGVAGSTLTLGTLFPEMRSVAVELVPKVAAEAVRRAEAHGVADRVDIRCQDIRELQEVEQFGGAFWAQPFFPEATRAEALAVIRRALKPAGLLLMQETDPQPQPSSRPAYAVRRLVNRGWGVPFGRTAEQLAVEGQAAGFELVRVAVTDFGRYVVLRRS</sequence>
<evidence type="ECO:0000313" key="2">
    <source>
        <dbReference type="EMBL" id="ADB29359.1"/>
    </source>
</evidence>
<dbReference type="InterPro" id="IPR041698">
    <property type="entry name" value="Methyltransf_25"/>
</dbReference>
<keyword evidence="2" id="KW-0489">Methyltransferase</keyword>
<dbReference type="STRING" id="479435.Kfla_0233"/>
<evidence type="ECO:0000313" key="3">
    <source>
        <dbReference type="Proteomes" id="UP000007967"/>
    </source>
</evidence>
<dbReference type="AlphaFoldDB" id="D2PT43"/>
<dbReference type="GO" id="GO:0008168">
    <property type="term" value="F:methyltransferase activity"/>
    <property type="evidence" value="ECO:0007669"/>
    <property type="project" value="UniProtKB-KW"/>
</dbReference>
<dbReference type="PANTHER" id="PTHR45128">
    <property type="entry name" value="METHYLTRANSFERASE TYPE 11"/>
    <property type="match status" value="1"/>
</dbReference>
<dbReference type="Gene3D" id="1.10.10.10">
    <property type="entry name" value="Winged helix-like DNA-binding domain superfamily/Winged helix DNA-binding domain"/>
    <property type="match status" value="1"/>
</dbReference>